<proteinExistence type="predicted"/>
<evidence type="ECO:0000256" key="1">
    <source>
        <dbReference type="SAM" id="Phobius"/>
    </source>
</evidence>
<reference evidence="2 3" key="1">
    <citation type="submission" date="2018-06" db="EMBL/GenBank/DDBJ databases">
        <authorList>
            <consortium name="Pathogen Informatics"/>
            <person name="Doyle S."/>
        </authorList>
    </citation>
    <scope>NUCLEOTIDE SEQUENCE [LARGE SCALE GENOMIC DNA]</scope>
    <source>
        <strain evidence="2 3">NCTC10359</strain>
    </source>
</reference>
<feature type="transmembrane region" description="Helical" evidence="1">
    <location>
        <begin position="59"/>
        <end position="80"/>
    </location>
</feature>
<gene>
    <name evidence="2" type="ORF">NCTC10359_00143</name>
</gene>
<protein>
    <submittedName>
        <fullName evidence="2">Uncharacterized protein</fullName>
    </submittedName>
</protein>
<keyword evidence="1" id="KW-1133">Transmembrane helix</keyword>
<organism evidence="2 3">
    <name type="scientific">Moraxella lacunata</name>
    <dbReference type="NCBI Taxonomy" id="477"/>
    <lineage>
        <taxon>Bacteria</taxon>
        <taxon>Pseudomonadati</taxon>
        <taxon>Pseudomonadota</taxon>
        <taxon>Gammaproteobacteria</taxon>
        <taxon>Moraxellales</taxon>
        <taxon>Moraxellaceae</taxon>
        <taxon>Moraxella</taxon>
    </lineage>
</organism>
<feature type="transmembrane region" description="Helical" evidence="1">
    <location>
        <begin position="122"/>
        <end position="148"/>
    </location>
</feature>
<feature type="transmembrane region" description="Helical" evidence="1">
    <location>
        <begin position="23"/>
        <end position="43"/>
    </location>
</feature>
<dbReference type="EMBL" id="UGQU01000001">
    <property type="protein sequence ID" value="STZ55549.1"/>
    <property type="molecule type" value="Genomic_DNA"/>
</dbReference>
<dbReference type="RefSeq" id="WP_115004628.1">
    <property type="nucleotide sequence ID" value="NZ_UGQU01000001.1"/>
</dbReference>
<dbReference type="GeneID" id="77189061"/>
<name>A0A378T436_MORLA</name>
<dbReference type="AlphaFoldDB" id="A0A378T436"/>
<evidence type="ECO:0000313" key="2">
    <source>
        <dbReference type="EMBL" id="STZ55549.1"/>
    </source>
</evidence>
<accession>A0A378T436</accession>
<dbReference type="Proteomes" id="UP000254437">
    <property type="component" value="Unassembled WGS sequence"/>
</dbReference>
<keyword evidence="1" id="KW-0472">Membrane</keyword>
<keyword evidence="1" id="KW-0812">Transmembrane</keyword>
<evidence type="ECO:0000313" key="3">
    <source>
        <dbReference type="Proteomes" id="UP000254437"/>
    </source>
</evidence>
<feature type="transmembrane region" description="Helical" evidence="1">
    <location>
        <begin position="154"/>
        <end position="184"/>
    </location>
</feature>
<sequence length="190" mass="21586">MLSQALSVFDFLKIKYPNNSQRIVLYTMPILVGLASIVLSIYLHNKDINLFIHDRFGDIFAFLAVLPGFYIASLAAVSAINKIAIDEIINKDSNPPYLIKREPNRPETYQQPLTRRLFLSMLFAYLATVSLFLTLTLIGIRFYFAVFLNAMPTIIVLAICYFLVFFLLTQILLLTLVGISYLGYKSLANN</sequence>